<sequence>MYALVRKDQHKIEFLKDPIDRRDKIFPHEEEAAKYAQKLNLYIQTGAKWEVEKYI</sequence>
<dbReference type="AlphaFoldDB" id="A0A1I3Z107"/>
<dbReference type="Proteomes" id="UP000183557">
    <property type="component" value="Unassembled WGS sequence"/>
</dbReference>
<reference evidence="2" key="1">
    <citation type="submission" date="2016-10" db="EMBL/GenBank/DDBJ databases">
        <authorList>
            <person name="Varghese N."/>
            <person name="Submissions S."/>
        </authorList>
    </citation>
    <scope>NUCLEOTIDE SEQUENCE [LARGE SCALE GENOMIC DNA]</scope>
    <source>
        <strain evidence="2">CGMCC 1.3704</strain>
    </source>
</reference>
<dbReference type="EMBL" id="FOSB01000012">
    <property type="protein sequence ID" value="SFK37782.1"/>
    <property type="molecule type" value="Genomic_DNA"/>
</dbReference>
<dbReference type="RefSeq" id="WP_167360110.1">
    <property type="nucleotide sequence ID" value="NZ_FOSB01000012.1"/>
</dbReference>
<name>A0A1I3Z107_HALDA</name>
<gene>
    <name evidence="1" type="ORF">SAMN04487936_11295</name>
</gene>
<keyword evidence="2" id="KW-1185">Reference proteome</keyword>
<evidence type="ECO:0000313" key="1">
    <source>
        <dbReference type="EMBL" id="SFK37782.1"/>
    </source>
</evidence>
<organism evidence="1 2">
    <name type="scientific">Halobacillus dabanensis</name>
    <dbReference type="NCBI Taxonomy" id="240302"/>
    <lineage>
        <taxon>Bacteria</taxon>
        <taxon>Bacillati</taxon>
        <taxon>Bacillota</taxon>
        <taxon>Bacilli</taxon>
        <taxon>Bacillales</taxon>
        <taxon>Bacillaceae</taxon>
        <taxon>Halobacillus</taxon>
    </lineage>
</organism>
<evidence type="ECO:0000313" key="2">
    <source>
        <dbReference type="Proteomes" id="UP000183557"/>
    </source>
</evidence>
<proteinExistence type="predicted"/>
<protein>
    <submittedName>
        <fullName evidence="1">Uncharacterized protein</fullName>
    </submittedName>
</protein>
<accession>A0A1I3Z107</accession>